<name>A0A4R2PVL5_9RHOB</name>
<evidence type="ECO:0000256" key="2">
    <source>
        <dbReference type="SAM" id="Phobius"/>
    </source>
</evidence>
<feature type="transmembrane region" description="Helical" evidence="2">
    <location>
        <begin position="70"/>
        <end position="97"/>
    </location>
</feature>
<keyword evidence="2" id="KW-0812">Transmembrane</keyword>
<gene>
    <name evidence="3" type="ORF">EV662_10817</name>
</gene>
<keyword evidence="4" id="KW-1185">Reference proteome</keyword>
<evidence type="ECO:0000256" key="1">
    <source>
        <dbReference type="SAM" id="MobiDB-lite"/>
    </source>
</evidence>
<accession>A0A4R2PVL5</accession>
<sequence length="165" mass="17547">MLVDTSIARKVVTRYALKSGDAVNKSATLAAVAAALVGVVNLVLFAVWWNMIEVTAEMPPSERGYTIETLALNVTFLEIVIALSGFVLAALGIFGYVEIKATAVEKAVAAAEKEAREEANQQMIKFRREMEARRRDGSGLTETTGDYTPAPEVGGVKVTPAGGGE</sequence>
<keyword evidence="2" id="KW-1133">Transmembrane helix</keyword>
<evidence type="ECO:0000313" key="4">
    <source>
        <dbReference type="Proteomes" id="UP000294835"/>
    </source>
</evidence>
<organism evidence="3 4">
    <name type="scientific">Rhodovulum marinum</name>
    <dbReference type="NCBI Taxonomy" id="320662"/>
    <lineage>
        <taxon>Bacteria</taxon>
        <taxon>Pseudomonadati</taxon>
        <taxon>Pseudomonadota</taxon>
        <taxon>Alphaproteobacteria</taxon>
        <taxon>Rhodobacterales</taxon>
        <taxon>Paracoccaceae</taxon>
        <taxon>Rhodovulum</taxon>
    </lineage>
</organism>
<dbReference type="RefSeq" id="WP_132462950.1">
    <property type="nucleotide sequence ID" value="NZ_SLXP01000008.1"/>
</dbReference>
<dbReference type="Proteomes" id="UP000294835">
    <property type="component" value="Unassembled WGS sequence"/>
</dbReference>
<evidence type="ECO:0000313" key="3">
    <source>
        <dbReference type="EMBL" id="TCP40143.1"/>
    </source>
</evidence>
<protein>
    <submittedName>
        <fullName evidence="3">Uncharacterized protein</fullName>
    </submittedName>
</protein>
<feature type="transmembrane region" description="Helical" evidence="2">
    <location>
        <begin position="27"/>
        <end position="50"/>
    </location>
</feature>
<dbReference type="OrthoDB" id="10010988at2"/>
<dbReference type="EMBL" id="SLXP01000008">
    <property type="protein sequence ID" value="TCP40143.1"/>
    <property type="molecule type" value="Genomic_DNA"/>
</dbReference>
<reference evidence="3 4" key="1">
    <citation type="submission" date="2019-03" db="EMBL/GenBank/DDBJ databases">
        <title>Genomic Encyclopedia of Type Strains, Phase IV (KMG-IV): sequencing the most valuable type-strain genomes for metagenomic binning, comparative biology and taxonomic classification.</title>
        <authorList>
            <person name="Goeker M."/>
        </authorList>
    </citation>
    <scope>NUCLEOTIDE SEQUENCE [LARGE SCALE GENOMIC DNA]</scope>
    <source>
        <strain evidence="3 4">DSM 18063</strain>
    </source>
</reference>
<proteinExistence type="predicted"/>
<keyword evidence="2" id="KW-0472">Membrane</keyword>
<dbReference type="AlphaFoldDB" id="A0A4R2PVL5"/>
<comment type="caution">
    <text evidence="3">The sequence shown here is derived from an EMBL/GenBank/DDBJ whole genome shotgun (WGS) entry which is preliminary data.</text>
</comment>
<feature type="region of interest" description="Disordered" evidence="1">
    <location>
        <begin position="131"/>
        <end position="165"/>
    </location>
</feature>